<protein>
    <submittedName>
        <fullName evidence="3">Ovarian cancer-associated gene 2 protein</fullName>
    </submittedName>
</protein>
<comment type="caution">
    <text evidence="3">The sequence shown here is derived from an EMBL/GenBank/DDBJ whole genome shotgun (WGS) entry which is preliminary data.</text>
</comment>
<keyword evidence="4" id="KW-1185">Reference proteome</keyword>
<gene>
    <name evidence="3" type="ORF">SEMRO_196_G083400.1</name>
</gene>
<dbReference type="GO" id="GO:0016787">
    <property type="term" value="F:hydrolase activity"/>
    <property type="evidence" value="ECO:0007669"/>
    <property type="project" value="UniProtKB-KW"/>
</dbReference>
<dbReference type="InterPro" id="IPR050593">
    <property type="entry name" value="LovG"/>
</dbReference>
<dbReference type="AlphaFoldDB" id="A0A9N8H9L5"/>
<keyword evidence="1" id="KW-0378">Hydrolase</keyword>
<proteinExistence type="predicted"/>
<dbReference type="OrthoDB" id="414698at2759"/>
<evidence type="ECO:0000313" key="4">
    <source>
        <dbReference type="Proteomes" id="UP001153069"/>
    </source>
</evidence>
<dbReference type="Pfam" id="PF03959">
    <property type="entry name" value="FSH1"/>
    <property type="match status" value="1"/>
</dbReference>
<sequence length="231" mass="25800">MQATQDDEQGDDNCQVLRVLALHGSGGSADEFTSRLENYRLALKEDYHTELQVVAMDAPFPKEGGYSWWTMPPGERSFNAMEYLGFDKSAELVSSAIFQEQPATFDIIYAHSQGAILTAALLALQRFPEHPTRGYILNGVAWPNPYSEQLESVSFVNDQTNNETKPRILICTGENDRINPPDTQQRVKVALEQAGARVEQISHPGGHSIPVQRDETLDKLLGWIMQPQPQS</sequence>
<organism evidence="3 4">
    <name type="scientific">Seminavis robusta</name>
    <dbReference type="NCBI Taxonomy" id="568900"/>
    <lineage>
        <taxon>Eukaryota</taxon>
        <taxon>Sar</taxon>
        <taxon>Stramenopiles</taxon>
        <taxon>Ochrophyta</taxon>
        <taxon>Bacillariophyta</taxon>
        <taxon>Bacillariophyceae</taxon>
        <taxon>Bacillariophycidae</taxon>
        <taxon>Naviculales</taxon>
        <taxon>Naviculaceae</taxon>
        <taxon>Seminavis</taxon>
    </lineage>
</organism>
<dbReference type="EMBL" id="CAICTM010000195">
    <property type="protein sequence ID" value="CAB9504400.1"/>
    <property type="molecule type" value="Genomic_DNA"/>
</dbReference>
<dbReference type="PANTHER" id="PTHR48070">
    <property type="entry name" value="ESTERASE OVCA2"/>
    <property type="match status" value="1"/>
</dbReference>
<feature type="domain" description="Serine hydrolase" evidence="2">
    <location>
        <begin position="17"/>
        <end position="215"/>
    </location>
</feature>
<dbReference type="InterPro" id="IPR029058">
    <property type="entry name" value="AB_hydrolase_fold"/>
</dbReference>
<dbReference type="PANTHER" id="PTHR48070:SF6">
    <property type="entry name" value="ESTERASE OVCA2"/>
    <property type="match status" value="1"/>
</dbReference>
<name>A0A9N8H9L5_9STRA</name>
<dbReference type="Gene3D" id="3.40.50.1820">
    <property type="entry name" value="alpha/beta hydrolase"/>
    <property type="match status" value="1"/>
</dbReference>
<accession>A0A9N8H9L5</accession>
<evidence type="ECO:0000259" key="2">
    <source>
        <dbReference type="Pfam" id="PF03959"/>
    </source>
</evidence>
<dbReference type="GO" id="GO:0005737">
    <property type="term" value="C:cytoplasm"/>
    <property type="evidence" value="ECO:0007669"/>
    <property type="project" value="TreeGrafter"/>
</dbReference>
<dbReference type="SUPFAM" id="SSF53474">
    <property type="entry name" value="alpha/beta-Hydrolases"/>
    <property type="match status" value="1"/>
</dbReference>
<dbReference type="Proteomes" id="UP001153069">
    <property type="component" value="Unassembled WGS sequence"/>
</dbReference>
<reference evidence="3" key="1">
    <citation type="submission" date="2020-06" db="EMBL/GenBank/DDBJ databases">
        <authorList>
            <consortium name="Plant Systems Biology data submission"/>
        </authorList>
    </citation>
    <scope>NUCLEOTIDE SEQUENCE</scope>
    <source>
        <strain evidence="3">D6</strain>
    </source>
</reference>
<dbReference type="InterPro" id="IPR005645">
    <property type="entry name" value="FSH-like_dom"/>
</dbReference>
<evidence type="ECO:0000313" key="3">
    <source>
        <dbReference type="EMBL" id="CAB9504400.1"/>
    </source>
</evidence>
<evidence type="ECO:0000256" key="1">
    <source>
        <dbReference type="ARBA" id="ARBA00022801"/>
    </source>
</evidence>
<dbReference type="GO" id="GO:0005634">
    <property type="term" value="C:nucleus"/>
    <property type="evidence" value="ECO:0007669"/>
    <property type="project" value="TreeGrafter"/>
</dbReference>